<feature type="chain" id="PRO_5026306620" evidence="2">
    <location>
        <begin position="29"/>
        <end position="226"/>
    </location>
</feature>
<comment type="caution">
    <text evidence="3">The sequence shown here is derived from an EMBL/GenBank/DDBJ whole genome shotgun (WGS) entry which is preliminary data.</text>
</comment>
<evidence type="ECO:0000313" key="4">
    <source>
        <dbReference type="Proteomes" id="UP000475862"/>
    </source>
</evidence>
<proteinExistence type="predicted"/>
<name>A0A6G0TG66_APHGL</name>
<feature type="signal peptide" evidence="2">
    <location>
        <begin position="1"/>
        <end position="28"/>
    </location>
</feature>
<organism evidence="3 4">
    <name type="scientific">Aphis glycines</name>
    <name type="common">Soybean aphid</name>
    <dbReference type="NCBI Taxonomy" id="307491"/>
    <lineage>
        <taxon>Eukaryota</taxon>
        <taxon>Metazoa</taxon>
        <taxon>Ecdysozoa</taxon>
        <taxon>Arthropoda</taxon>
        <taxon>Hexapoda</taxon>
        <taxon>Insecta</taxon>
        <taxon>Pterygota</taxon>
        <taxon>Neoptera</taxon>
        <taxon>Paraneoptera</taxon>
        <taxon>Hemiptera</taxon>
        <taxon>Sternorrhyncha</taxon>
        <taxon>Aphidomorpha</taxon>
        <taxon>Aphidoidea</taxon>
        <taxon>Aphididae</taxon>
        <taxon>Aphidini</taxon>
        <taxon>Aphis</taxon>
        <taxon>Aphis</taxon>
    </lineage>
</organism>
<evidence type="ECO:0000256" key="2">
    <source>
        <dbReference type="SAM" id="SignalP"/>
    </source>
</evidence>
<protein>
    <submittedName>
        <fullName evidence="3">Uncharacterized protein</fullName>
    </submittedName>
</protein>
<keyword evidence="4" id="KW-1185">Reference proteome</keyword>
<dbReference type="OrthoDB" id="6629220at2759"/>
<feature type="compositionally biased region" description="Low complexity" evidence="1">
    <location>
        <begin position="75"/>
        <end position="88"/>
    </location>
</feature>
<sequence length="226" mass="24078">MQQRAGRGIRITLTGLFLLSASSPAVTGTDAVAAHRRDERDELAERWSATAAGGRRDDSRDEQLSRLVDTYARGTTTTTATTTAGAKTPWPPPYRDGARPIVTVARNGRSDGTPCPTVEGLWLSTNLETAFDMRATGLAGRLDVRAVGSDWTGGAESVFGDRGPVTAIVGQRDTGNAVTFVGHCRASHGVDTITGIWVIASPAKNKLDHHLAVQPIPDTLHRLQVE</sequence>
<dbReference type="Proteomes" id="UP000475862">
    <property type="component" value="Unassembled WGS sequence"/>
</dbReference>
<accession>A0A6G0TG66</accession>
<keyword evidence="2" id="KW-0732">Signal</keyword>
<feature type="region of interest" description="Disordered" evidence="1">
    <location>
        <begin position="75"/>
        <end position="96"/>
    </location>
</feature>
<reference evidence="3 4" key="1">
    <citation type="submission" date="2019-08" db="EMBL/GenBank/DDBJ databases">
        <title>The genome of the soybean aphid Biotype 1, its phylome, world population structure and adaptation to the North American continent.</title>
        <authorList>
            <person name="Giordano R."/>
            <person name="Donthu R.K."/>
            <person name="Hernandez A.G."/>
            <person name="Wright C.L."/>
            <person name="Zimin A.V."/>
        </authorList>
    </citation>
    <scope>NUCLEOTIDE SEQUENCE [LARGE SCALE GENOMIC DNA]</scope>
    <source>
        <tissue evidence="3">Whole aphids</tissue>
    </source>
</reference>
<dbReference type="EMBL" id="VYZN01000041">
    <property type="protein sequence ID" value="KAE9531373.1"/>
    <property type="molecule type" value="Genomic_DNA"/>
</dbReference>
<gene>
    <name evidence="3" type="ORF">AGLY_010579</name>
</gene>
<evidence type="ECO:0000313" key="3">
    <source>
        <dbReference type="EMBL" id="KAE9531373.1"/>
    </source>
</evidence>
<dbReference type="AlphaFoldDB" id="A0A6G0TG66"/>
<evidence type="ECO:0000256" key="1">
    <source>
        <dbReference type="SAM" id="MobiDB-lite"/>
    </source>
</evidence>